<keyword evidence="1" id="KW-0472">Membrane</keyword>
<dbReference type="EMBL" id="JYDV01000011">
    <property type="protein sequence ID" value="KRZ42983.1"/>
    <property type="molecule type" value="Genomic_DNA"/>
</dbReference>
<keyword evidence="1" id="KW-1133">Transmembrane helix</keyword>
<dbReference type="Proteomes" id="UP000054826">
    <property type="component" value="Unassembled WGS sequence"/>
</dbReference>
<evidence type="ECO:0000256" key="1">
    <source>
        <dbReference type="SAM" id="Phobius"/>
    </source>
</evidence>
<accession>A0A0V1K6T4</accession>
<proteinExistence type="predicted"/>
<feature type="transmembrane region" description="Helical" evidence="1">
    <location>
        <begin position="268"/>
        <end position="290"/>
    </location>
</feature>
<comment type="caution">
    <text evidence="2">The sequence shown here is derived from an EMBL/GenBank/DDBJ whole genome shotgun (WGS) entry which is preliminary data.</text>
</comment>
<gene>
    <name evidence="2" type="ORF">T4C_13461</name>
</gene>
<feature type="transmembrane region" description="Helical" evidence="1">
    <location>
        <begin position="63"/>
        <end position="82"/>
    </location>
</feature>
<evidence type="ECO:0000313" key="2">
    <source>
        <dbReference type="EMBL" id="KRZ42983.1"/>
    </source>
</evidence>
<evidence type="ECO:0000313" key="3">
    <source>
        <dbReference type="Proteomes" id="UP000054826"/>
    </source>
</evidence>
<name>A0A0V1K6T4_TRIPS</name>
<reference evidence="2 3" key="1">
    <citation type="submission" date="2015-01" db="EMBL/GenBank/DDBJ databases">
        <title>Evolution of Trichinella species and genotypes.</title>
        <authorList>
            <person name="Korhonen P.K."/>
            <person name="Edoardo P."/>
            <person name="Giuseppe L.R."/>
            <person name="Gasser R.B."/>
        </authorList>
    </citation>
    <scope>NUCLEOTIDE SEQUENCE [LARGE SCALE GENOMIC DNA]</scope>
    <source>
        <strain evidence="2">ISS176</strain>
    </source>
</reference>
<protein>
    <submittedName>
        <fullName evidence="2">Uncharacterized protein</fullName>
    </submittedName>
</protein>
<keyword evidence="1" id="KW-0812">Transmembrane</keyword>
<organism evidence="2 3">
    <name type="scientific">Trichinella pseudospiralis</name>
    <name type="common">Parasitic roundworm</name>
    <dbReference type="NCBI Taxonomy" id="6337"/>
    <lineage>
        <taxon>Eukaryota</taxon>
        <taxon>Metazoa</taxon>
        <taxon>Ecdysozoa</taxon>
        <taxon>Nematoda</taxon>
        <taxon>Enoplea</taxon>
        <taxon>Dorylaimia</taxon>
        <taxon>Trichinellida</taxon>
        <taxon>Trichinellidae</taxon>
        <taxon>Trichinella</taxon>
    </lineage>
</organism>
<feature type="transmembrane region" description="Helical" evidence="1">
    <location>
        <begin position="198"/>
        <end position="217"/>
    </location>
</feature>
<sequence length="299" mass="33585">MIRRDTCNGTLNLSNALNQKPPLFLSRRTVSMRSLLHDLSEDILSSRSFESPPPLIGSGCPRIAIFVDSFLTLISLFWLFLIGRCEELEEQFDGRRATSNDCPLAACVVLDNQLLHRPRKVTPAVSVYYSLKNIPICIRDTCNGTLNLSSALNQKPPLFLSRRTVSMRSLLHDLSEDILSSRSFESPPPLIGSGCPRIAIFVDSFLTLISLFWLFLIGRCEELEEQFDGRRATSNDCPLAACVVLDNQLLHRPRKVTPAVNTHRIEQIGFNIADCLYMAVMLILSLYQWFSTGISARPP</sequence>
<dbReference type="AlphaFoldDB" id="A0A0V1K6T4"/>